<name>A0AB73LQI7_MYCCH</name>
<reference evidence="2 3" key="1">
    <citation type="submission" date="2016-10" db="EMBL/GenBank/DDBJ databases">
        <title>Evaluation of Human, Animal and Environmental Mycobacterium chelonae Isolates by Core Genome Phylogenomic Analysis, Targeted Gene Comparison, and Anti-microbial Susceptibility Patterns: A Tale of Mistaken Identities.</title>
        <authorList>
            <person name="Fogelson S.B."/>
            <person name="Camus A.C."/>
            <person name="Lorenz W."/>
            <person name="Vasireddy R."/>
            <person name="Vasireddy S."/>
            <person name="Smith T."/>
            <person name="Brown-Elliott B.A."/>
            <person name="Wallace R.J.Jr."/>
            <person name="Hasan N.A."/>
            <person name="Reischl U."/>
            <person name="Sanchez S."/>
        </authorList>
    </citation>
    <scope>NUCLEOTIDE SEQUENCE [LARGE SCALE GENOMIC DNA]</scope>
    <source>
        <strain evidence="2 3">42895</strain>
    </source>
</reference>
<protein>
    <recommendedName>
        <fullName evidence="1">DUF7572 domain-containing protein</fullName>
    </recommendedName>
</protein>
<accession>A0AB73LQI7</accession>
<dbReference type="AlphaFoldDB" id="A0AB73LQI7"/>
<proteinExistence type="predicted"/>
<comment type="caution">
    <text evidence="2">The sequence shown here is derived from an EMBL/GenBank/DDBJ whole genome shotgun (WGS) entry which is preliminary data.</text>
</comment>
<evidence type="ECO:0000259" key="1">
    <source>
        <dbReference type="Pfam" id="PF24457"/>
    </source>
</evidence>
<feature type="domain" description="DUF7572" evidence="1">
    <location>
        <begin position="3"/>
        <end position="103"/>
    </location>
</feature>
<evidence type="ECO:0000313" key="3">
    <source>
        <dbReference type="Proteomes" id="UP000180113"/>
    </source>
</evidence>
<dbReference type="EMBL" id="MLHW01000001">
    <property type="protein sequence ID" value="OHT56010.1"/>
    <property type="molecule type" value="Genomic_DNA"/>
</dbReference>
<dbReference type="InterPro" id="IPR055994">
    <property type="entry name" value="DUF7572"/>
</dbReference>
<organism evidence="2 3">
    <name type="scientific">Mycobacteroides chelonae</name>
    <name type="common">Mycobacterium chelonae</name>
    <dbReference type="NCBI Taxonomy" id="1774"/>
    <lineage>
        <taxon>Bacteria</taxon>
        <taxon>Bacillati</taxon>
        <taxon>Actinomycetota</taxon>
        <taxon>Actinomycetes</taxon>
        <taxon>Mycobacteriales</taxon>
        <taxon>Mycobacteriaceae</taxon>
        <taxon>Mycobacteroides</taxon>
    </lineage>
</organism>
<evidence type="ECO:0000313" key="2">
    <source>
        <dbReference type="EMBL" id="OHT56010.1"/>
    </source>
</evidence>
<dbReference type="Proteomes" id="UP000180113">
    <property type="component" value="Unassembled WGS sequence"/>
</dbReference>
<sequence length="106" mass="11698">MHTAELISEFLPQFCPITNHYRCTDGKTTWYLLITVASAESLGNRLGIPVNILHLPKAVDVFLSDENAVVLDADFDSANGLTPLCRINDCTSHDEALSLMGYEITE</sequence>
<dbReference type="Pfam" id="PF24457">
    <property type="entry name" value="DUF7572"/>
    <property type="match status" value="1"/>
</dbReference>
<gene>
    <name evidence="2" type="ORF">BKG62_03560</name>
</gene>